<dbReference type="EMBL" id="JACNIG010000143">
    <property type="protein sequence ID" value="MBC8431459.1"/>
    <property type="molecule type" value="Genomic_DNA"/>
</dbReference>
<sequence>MNVIDTRLRSLLQRLNLSAAVKPANLHEEREAFLHPRFPHRRKSPVFQYENSPLKYAGFDPVLPLETLDAPAEVVEIYQQKQHELGLTKEMFAAVGRDKFTRRAIEIFGAPTAEDAGKAREVLVKFAHVTPLEPSSSAGEFAKILKTRLEELGISMNITLLSSMATRISVDAASGTICLNKKALFAPQQIQRLLVHEVDAHAVRIHNGSCLPWGIFSMGTAGYREAEEGLAVYLEHRSGHLYPFQKKIYAGRCLAVYLSLSAGFAEVFEELRDYFDEKTAYAIVERIKRGLCDTAHAGALTKEFHYFTGPDKIRSYLHKGNDISMLMGGKIAFKHVQVMAKLVQDGFVDTSKWVFPLEMKDDKKSVPVERCLK</sequence>
<dbReference type="SMART" id="SM01154">
    <property type="entry name" value="DUF1704"/>
    <property type="match status" value="1"/>
</dbReference>
<evidence type="ECO:0000313" key="5">
    <source>
        <dbReference type="EMBL" id="MBC8431459.1"/>
    </source>
</evidence>
<organism evidence="5 6">
    <name type="scientific">Candidatus Desulfatibia vada</name>
    <dbReference type="NCBI Taxonomy" id="2841696"/>
    <lineage>
        <taxon>Bacteria</taxon>
        <taxon>Pseudomonadati</taxon>
        <taxon>Thermodesulfobacteriota</taxon>
        <taxon>Desulfobacteria</taxon>
        <taxon>Desulfobacterales</taxon>
        <taxon>Desulfobacterales incertae sedis</taxon>
        <taxon>Candidatus Desulfatibia</taxon>
    </lineage>
</organism>
<comment type="caution">
    <text evidence="5">The sequence shown here is derived from an EMBL/GenBank/DDBJ whole genome shotgun (WGS) entry which is preliminary data.</text>
</comment>
<dbReference type="AlphaFoldDB" id="A0A8J6NRR3"/>
<keyword evidence="3" id="KW-0378">Hydrolase</keyword>
<dbReference type="Proteomes" id="UP000605201">
    <property type="component" value="Unassembled WGS sequence"/>
</dbReference>
<dbReference type="PANTHER" id="PTHR31817:SF0">
    <property type="entry name" value="CHROMOSOME UNDETERMINED SCAFFOLD_67, WHOLE GENOME SHOTGUN SEQUENCE"/>
    <property type="match status" value="1"/>
</dbReference>
<proteinExistence type="predicted"/>
<dbReference type="GO" id="GO:0008237">
    <property type="term" value="F:metallopeptidase activity"/>
    <property type="evidence" value="ECO:0007669"/>
    <property type="project" value="UniProtKB-KW"/>
</dbReference>
<evidence type="ECO:0000256" key="2">
    <source>
        <dbReference type="ARBA" id="ARBA00022670"/>
    </source>
</evidence>
<keyword evidence="2" id="KW-0645">Protease</keyword>
<reference evidence="5 6" key="1">
    <citation type="submission" date="2020-08" db="EMBL/GenBank/DDBJ databases">
        <title>Bridging the membrane lipid divide: bacteria of the FCB group superphylum have the potential to synthesize archaeal ether lipids.</title>
        <authorList>
            <person name="Villanueva L."/>
            <person name="Von Meijenfeldt F.A.B."/>
            <person name="Westbye A.B."/>
            <person name="Yadav S."/>
            <person name="Hopmans E.C."/>
            <person name="Dutilh B.E."/>
            <person name="Sinninghe Damste J.S."/>
        </authorList>
    </citation>
    <scope>NUCLEOTIDE SEQUENCE [LARGE SCALE GENOMIC DNA]</scope>
    <source>
        <strain evidence="5">NIOZ-UU17</strain>
    </source>
</reference>
<gene>
    <name evidence="5" type="ORF">H8D96_06025</name>
</gene>
<evidence type="ECO:0000256" key="4">
    <source>
        <dbReference type="ARBA" id="ARBA00023049"/>
    </source>
</evidence>
<dbReference type="InterPro" id="IPR012548">
    <property type="entry name" value="MATCAP"/>
</dbReference>
<comment type="cofactor">
    <cofactor evidence="1">
        <name>Zn(2+)</name>
        <dbReference type="ChEBI" id="CHEBI:29105"/>
    </cofactor>
</comment>
<evidence type="ECO:0000256" key="3">
    <source>
        <dbReference type="ARBA" id="ARBA00022801"/>
    </source>
</evidence>
<evidence type="ECO:0000313" key="6">
    <source>
        <dbReference type="Proteomes" id="UP000605201"/>
    </source>
</evidence>
<name>A0A8J6NRR3_9BACT</name>
<evidence type="ECO:0000256" key="1">
    <source>
        <dbReference type="ARBA" id="ARBA00001947"/>
    </source>
</evidence>
<dbReference type="GO" id="GO:0080164">
    <property type="term" value="P:regulation of nitric oxide metabolic process"/>
    <property type="evidence" value="ECO:0007669"/>
    <property type="project" value="TreeGrafter"/>
</dbReference>
<accession>A0A8J6NRR3</accession>
<protein>
    <submittedName>
        <fullName evidence="5">DUF1704 domain-containing protein</fullName>
    </submittedName>
</protein>
<keyword evidence="4" id="KW-0482">Metalloprotease</keyword>
<dbReference type="PANTHER" id="PTHR31817">
    <property type="match status" value="1"/>
</dbReference>
<dbReference type="GO" id="GO:0006508">
    <property type="term" value="P:proteolysis"/>
    <property type="evidence" value="ECO:0007669"/>
    <property type="project" value="UniProtKB-KW"/>
</dbReference>
<dbReference type="Pfam" id="PF08014">
    <property type="entry name" value="MATCAP"/>
    <property type="match status" value="1"/>
</dbReference>